<evidence type="ECO:0000313" key="6">
    <source>
        <dbReference type="EMBL" id="AUH66503.1"/>
    </source>
</evidence>
<dbReference type="RefSeq" id="WP_101754474.1">
    <property type="nucleotide sequence ID" value="NZ_CP025431.1"/>
</dbReference>
<keyword evidence="3" id="KW-0804">Transcription</keyword>
<dbReference type="InterPro" id="IPR008920">
    <property type="entry name" value="TF_FadR/GntR_C"/>
</dbReference>
<dbReference type="Pfam" id="PF00392">
    <property type="entry name" value="GntR"/>
    <property type="match status" value="1"/>
</dbReference>
<dbReference type="SMART" id="SM00895">
    <property type="entry name" value="FCD"/>
    <property type="match status" value="1"/>
</dbReference>
<dbReference type="InterPro" id="IPR011711">
    <property type="entry name" value="GntR_C"/>
</dbReference>
<dbReference type="InterPro" id="IPR036388">
    <property type="entry name" value="WH-like_DNA-bd_sf"/>
</dbReference>
<dbReference type="SMART" id="SM00345">
    <property type="entry name" value="HTH_GNTR"/>
    <property type="match status" value="1"/>
</dbReference>
<dbReference type="PRINTS" id="PR00035">
    <property type="entry name" value="HTHGNTR"/>
</dbReference>
<gene>
    <name evidence="6" type="ORF">CX676_19525</name>
</gene>
<evidence type="ECO:0000256" key="3">
    <source>
        <dbReference type="ARBA" id="ARBA00023163"/>
    </source>
</evidence>
<dbReference type="InterPro" id="IPR000524">
    <property type="entry name" value="Tscrpt_reg_HTH_GntR"/>
</dbReference>
<name>A0A2H5F4N6_9RHOB</name>
<keyword evidence="7" id="KW-1185">Reference proteome</keyword>
<geneLocation type="plasmid" evidence="7">
    <name>ppz01</name>
</geneLocation>
<dbReference type="CDD" id="cd07377">
    <property type="entry name" value="WHTH_GntR"/>
    <property type="match status" value="1"/>
</dbReference>
<dbReference type="GO" id="GO:0003677">
    <property type="term" value="F:DNA binding"/>
    <property type="evidence" value="ECO:0007669"/>
    <property type="project" value="UniProtKB-KW"/>
</dbReference>
<evidence type="ECO:0000256" key="4">
    <source>
        <dbReference type="SAM" id="MobiDB-lite"/>
    </source>
</evidence>
<feature type="region of interest" description="Disordered" evidence="4">
    <location>
        <begin position="229"/>
        <end position="253"/>
    </location>
</feature>
<dbReference type="GO" id="GO:0003700">
    <property type="term" value="F:DNA-binding transcription factor activity"/>
    <property type="evidence" value="ECO:0007669"/>
    <property type="project" value="InterPro"/>
</dbReference>
<sequence>MEGNGSWTSRAQLVARRIGGDIISGKFPPGVAMPREAELSGHYQVSRNTLREAMKALSAKALIEIAPRRGTIVLPRARWNMLDKDVIDWIGPALWTDRTFLDEILVMRAAIEPVAAAEAAIRADKGQRAAIQHAYDAMCGLARTTEIPKKVDIDLSWHVAVAEAANNRFLVATMAGLVHALRSQLRMLNLRDGNFEGNLENHGAVTGEILAGDAEAAAGMMRQLVAHARQDTDEMLNTPRQDGGTAEEEEKKP</sequence>
<evidence type="ECO:0000259" key="5">
    <source>
        <dbReference type="PROSITE" id="PS50949"/>
    </source>
</evidence>
<keyword evidence="2" id="KW-0238">DNA-binding</keyword>
<accession>A0A2H5F4N6</accession>
<evidence type="ECO:0000256" key="1">
    <source>
        <dbReference type="ARBA" id="ARBA00023015"/>
    </source>
</evidence>
<dbReference type="EMBL" id="CP025431">
    <property type="protein sequence ID" value="AUH66503.1"/>
    <property type="molecule type" value="Genomic_DNA"/>
</dbReference>
<keyword evidence="6" id="KW-0614">Plasmid</keyword>
<reference evidence="6 7" key="1">
    <citation type="journal article" date="2013" name="Antonie Van Leeuwenhoek">
        <title>Paracoccus zhejiangensis sp. nov., isolated from activated sludge in wastewater-treatment system.</title>
        <authorList>
            <person name="Wu Z.G."/>
            <person name="Zhang D.F."/>
            <person name="Liu Y.L."/>
            <person name="Wang F."/>
            <person name="Jiang X."/>
            <person name="Li C."/>
            <person name="Li S.P."/>
            <person name="Hong Q."/>
            <person name="Li W.J."/>
        </authorList>
    </citation>
    <scope>NUCLEOTIDE SEQUENCE [LARGE SCALE GENOMIC DNA]</scope>
    <source>
        <strain evidence="6 7">J6</strain>
        <plasmid evidence="7">Plasmid ppz01</plasmid>
    </source>
</reference>
<proteinExistence type="predicted"/>
<dbReference type="AlphaFoldDB" id="A0A2H5F4N6"/>
<dbReference type="Proteomes" id="UP000234530">
    <property type="component" value="Plasmid pPZ01"/>
</dbReference>
<dbReference type="PANTHER" id="PTHR43537">
    <property type="entry name" value="TRANSCRIPTIONAL REGULATOR, GNTR FAMILY"/>
    <property type="match status" value="1"/>
</dbReference>
<organism evidence="6 7">
    <name type="scientific">Paracoccus zhejiangensis</name>
    <dbReference type="NCBI Taxonomy" id="1077935"/>
    <lineage>
        <taxon>Bacteria</taxon>
        <taxon>Pseudomonadati</taxon>
        <taxon>Pseudomonadota</taxon>
        <taxon>Alphaproteobacteria</taxon>
        <taxon>Rhodobacterales</taxon>
        <taxon>Paracoccaceae</taxon>
        <taxon>Paracoccus</taxon>
    </lineage>
</organism>
<dbReference type="KEGG" id="pzh:CX676_19525"/>
<dbReference type="PANTHER" id="PTHR43537:SF44">
    <property type="entry name" value="GNTR FAMILY REGULATORY PROTEIN"/>
    <property type="match status" value="1"/>
</dbReference>
<dbReference type="InterPro" id="IPR036390">
    <property type="entry name" value="WH_DNA-bd_sf"/>
</dbReference>
<dbReference type="SUPFAM" id="SSF46785">
    <property type="entry name" value="Winged helix' DNA-binding domain"/>
    <property type="match status" value="1"/>
</dbReference>
<dbReference type="Pfam" id="PF07729">
    <property type="entry name" value="FCD"/>
    <property type="match status" value="1"/>
</dbReference>
<evidence type="ECO:0000313" key="7">
    <source>
        <dbReference type="Proteomes" id="UP000234530"/>
    </source>
</evidence>
<dbReference type="OrthoDB" id="9028214at2"/>
<dbReference type="PROSITE" id="PS50949">
    <property type="entry name" value="HTH_GNTR"/>
    <property type="match status" value="1"/>
</dbReference>
<protein>
    <recommendedName>
        <fullName evidence="5">HTH gntR-type domain-containing protein</fullName>
    </recommendedName>
</protein>
<evidence type="ECO:0000256" key="2">
    <source>
        <dbReference type="ARBA" id="ARBA00023125"/>
    </source>
</evidence>
<feature type="domain" description="HTH gntR-type" evidence="5">
    <location>
        <begin position="8"/>
        <end position="76"/>
    </location>
</feature>
<dbReference type="Gene3D" id="1.20.120.530">
    <property type="entry name" value="GntR ligand-binding domain-like"/>
    <property type="match status" value="1"/>
</dbReference>
<dbReference type="Gene3D" id="1.10.10.10">
    <property type="entry name" value="Winged helix-like DNA-binding domain superfamily/Winged helix DNA-binding domain"/>
    <property type="match status" value="1"/>
</dbReference>
<dbReference type="SUPFAM" id="SSF48008">
    <property type="entry name" value="GntR ligand-binding domain-like"/>
    <property type="match status" value="1"/>
</dbReference>
<keyword evidence="1" id="KW-0805">Transcription regulation</keyword>